<reference evidence="1 2" key="1">
    <citation type="submission" date="2018-01" db="EMBL/GenBank/DDBJ databases">
        <title>Genome sequence of Iodobacter sp. strain PCH194 isolated from Indian Trans-Himalaya.</title>
        <authorList>
            <person name="Kumar V."/>
            <person name="Thakur V."/>
            <person name="Kumar S."/>
            <person name="Singh D."/>
        </authorList>
    </citation>
    <scope>NUCLEOTIDE SEQUENCE [LARGE SCALE GENOMIC DNA]</scope>
    <source>
        <strain evidence="1 2">PCH194</strain>
    </source>
</reference>
<proteinExistence type="predicted"/>
<dbReference type="KEGG" id="ifl:C1H71_11405"/>
<organism evidence="1 2">
    <name type="scientific">Iodobacter fluviatilis</name>
    <dbReference type="NCBI Taxonomy" id="537"/>
    <lineage>
        <taxon>Bacteria</taxon>
        <taxon>Pseudomonadati</taxon>
        <taxon>Pseudomonadota</taxon>
        <taxon>Betaproteobacteria</taxon>
        <taxon>Neisseriales</taxon>
        <taxon>Chitinibacteraceae</taxon>
        <taxon>Iodobacter</taxon>
    </lineage>
</organism>
<evidence type="ECO:0000313" key="1">
    <source>
        <dbReference type="EMBL" id="QBC44074.1"/>
    </source>
</evidence>
<protein>
    <submittedName>
        <fullName evidence="1">Uncharacterized protein</fullName>
    </submittedName>
</protein>
<gene>
    <name evidence="1" type="ORF">C1H71_11405</name>
</gene>
<sequence length="71" mass="7795">MSDLPPFNGIFLALLTDQINDRSIAPHQSTDTKCAFVLILRSVDVSFTIALSLKMAKHNAVNGRFPAQPHC</sequence>
<dbReference type="EMBL" id="CP025781">
    <property type="protein sequence ID" value="QBC44074.1"/>
    <property type="molecule type" value="Genomic_DNA"/>
</dbReference>
<name>A0A7G3GAB0_9NEIS</name>
<evidence type="ECO:0000313" key="2">
    <source>
        <dbReference type="Proteomes" id="UP000515917"/>
    </source>
</evidence>
<dbReference type="AlphaFoldDB" id="A0A7G3GAB0"/>
<keyword evidence="2" id="KW-1185">Reference proteome</keyword>
<dbReference type="Proteomes" id="UP000515917">
    <property type="component" value="Chromosome"/>
</dbReference>
<accession>A0A7G3GAB0</accession>